<protein>
    <submittedName>
        <fullName evidence="2">(rape) hypothetical protein</fullName>
    </submittedName>
</protein>
<feature type="compositionally biased region" description="Basic and acidic residues" evidence="1">
    <location>
        <begin position="256"/>
        <end position="268"/>
    </location>
</feature>
<feature type="region of interest" description="Disordered" evidence="1">
    <location>
        <begin position="238"/>
        <end position="270"/>
    </location>
</feature>
<accession>A0A816KVU7</accession>
<dbReference type="AlphaFoldDB" id="A0A816KVU7"/>
<name>A0A816KVU7_BRANA</name>
<evidence type="ECO:0000256" key="1">
    <source>
        <dbReference type="SAM" id="MobiDB-lite"/>
    </source>
</evidence>
<proteinExistence type="predicted"/>
<reference evidence="2" key="1">
    <citation type="submission" date="2021-01" db="EMBL/GenBank/DDBJ databases">
        <authorList>
            <consortium name="Genoscope - CEA"/>
            <person name="William W."/>
        </authorList>
    </citation>
    <scope>NUCLEOTIDE SEQUENCE</scope>
</reference>
<dbReference type="Proteomes" id="UP001295469">
    <property type="component" value="Chromosome C05"/>
</dbReference>
<gene>
    <name evidence="2" type="ORF">DARMORV10_C05P09640.1</name>
</gene>
<sequence>MKDWKITAQDVYYSLTRVTLPPPYTKGRRHHPYESTHRRPLFPQKEGRVWRQKTYPAEEQEVNSPVTYLRRQAVESNLQQENGEIAAIGNQSQTREQILQDIDKTTQLYLSCDDPTEAAARRLRVLAGDVSGQVEETVTTMLAGSDPQAAYSHKTHPLGTSSQVQSRDLIMEELQNVTLQYLSCADPAEAAARRLRVLAGDAQGQMEEVAAGILAANTPQAAAGIGMVEQRDVIVTPIRDNDQTKTTQNDQPQEELMQRSESDGDIPPRRRRIERGTHLLGGIMGDTLVLVPKLQMKERPDKEATHRST</sequence>
<organism evidence="2">
    <name type="scientific">Brassica napus</name>
    <name type="common">Rape</name>
    <dbReference type="NCBI Taxonomy" id="3708"/>
    <lineage>
        <taxon>Eukaryota</taxon>
        <taxon>Viridiplantae</taxon>
        <taxon>Streptophyta</taxon>
        <taxon>Embryophyta</taxon>
        <taxon>Tracheophyta</taxon>
        <taxon>Spermatophyta</taxon>
        <taxon>Magnoliopsida</taxon>
        <taxon>eudicotyledons</taxon>
        <taxon>Gunneridae</taxon>
        <taxon>Pentapetalae</taxon>
        <taxon>rosids</taxon>
        <taxon>malvids</taxon>
        <taxon>Brassicales</taxon>
        <taxon>Brassicaceae</taxon>
        <taxon>Brassiceae</taxon>
        <taxon>Brassica</taxon>
    </lineage>
</organism>
<evidence type="ECO:0000313" key="2">
    <source>
        <dbReference type="EMBL" id="CAF1924930.1"/>
    </source>
</evidence>
<dbReference type="EMBL" id="HG994369">
    <property type="protein sequence ID" value="CAF1924930.1"/>
    <property type="molecule type" value="Genomic_DNA"/>
</dbReference>